<dbReference type="GO" id="GO:0003677">
    <property type="term" value="F:DNA binding"/>
    <property type="evidence" value="ECO:0007669"/>
    <property type="project" value="UniProtKB-UniRule"/>
</dbReference>
<dbReference type="Gene3D" id="1.25.40.10">
    <property type="entry name" value="Tetratricopeptide repeat domain"/>
    <property type="match status" value="2"/>
</dbReference>
<dbReference type="InterPro" id="IPR001867">
    <property type="entry name" value="OmpR/PhoB-type_DNA-bd"/>
</dbReference>
<dbReference type="Proteomes" id="UP000236723">
    <property type="component" value="Unassembled WGS sequence"/>
</dbReference>
<dbReference type="InterPro" id="IPR005158">
    <property type="entry name" value="BTAD"/>
</dbReference>
<dbReference type="PANTHER" id="PTHR47691">
    <property type="entry name" value="REGULATOR-RELATED"/>
    <property type="match status" value="1"/>
</dbReference>
<dbReference type="Pfam" id="PF00486">
    <property type="entry name" value="Trans_reg_C"/>
    <property type="match status" value="1"/>
</dbReference>
<dbReference type="RefSeq" id="WP_235017728.1">
    <property type="nucleotide sequence ID" value="NZ_FNVO01000003.1"/>
</dbReference>
<dbReference type="EMBL" id="FNVO01000003">
    <property type="protein sequence ID" value="SEG12468.1"/>
    <property type="molecule type" value="Genomic_DNA"/>
</dbReference>
<name>A0A1H5XL40_9ACTN</name>
<dbReference type="AlphaFoldDB" id="A0A1H5XL40"/>
<gene>
    <name evidence="6" type="ORF">SAMN04489712_103304</name>
</gene>
<dbReference type="InterPro" id="IPR036388">
    <property type="entry name" value="WH-like_DNA-bd_sf"/>
</dbReference>
<dbReference type="SMART" id="SM01043">
    <property type="entry name" value="BTAD"/>
    <property type="match status" value="1"/>
</dbReference>
<evidence type="ECO:0000313" key="6">
    <source>
        <dbReference type="EMBL" id="SEG12468.1"/>
    </source>
</evidence>
<dbReference type="PRINTS" id="PR00364">
    <property type="entry name" value="DISEASERSIST"/>
</dbReference>
<dbReference type="InterPro" id="IPR011990">
    <property type="entry name" value="TPR-like_helical_dom_sf"/>
</dbReference>
<dbReference type="PROSITE" id="PS51755">
    <property type="entry name" value="OMPR_PHOB"/>
    <property type="match status" value="1"/>
</dbReference>
<feature type="region of interest" description="Disordered" evidence="4">
    <location>
        <begin position="246"/>
        <end position="287"/>
    </location>
</feature>
<dbReference type="SUPFAM" id="SSF48452">
    <property type="entry name" value="TPR-like"/>
    <property type="match status" value="2"/>
</dbReference>
<dbReference type="PANTHER" id="PTHR47691:SF3">
    <property type="entry name" value="HTH-TYPE TRANSCRIPTIONAL REGULATOR RV0890C-RELATED"/>
    <property type="match status" value="1"/>
</dbReference>
<protein>
    <submittedName>
        <fullName evidence="6">Predicted ATPase</fullName>
    </submittedName>
</protein>
<dbReference type="Pfam" id="PF25872">
    <property type="entry name" value="HTH_77"/>
    <property type="match status" value="1"/>
</dbReference>
<dbReference type="InterPro" id="IPR016032">
    <property type="entry name" value="Sig_transdc_resp-reg_C-effctor"/>
</dbReference>
<evidence type="ECO:0000256" key="4">
    <source>
        <dbReference type="SAM" id="MobiDB-lite"/>
    </source>
</evidence>
<feature type="DNA-binding region" description="OmpR/PhoB-type" evidence="3">
    <location>
        <begin position="1"/>
        <end position="93"/>
    </location>
</feature>
<keyword evidence="2 3" id="KW-0238">DNA-binding</keyword>
<dbReference type="SUPFAM" id="SSF46894">
    <property type="entry name" value="C-terminal effector domain of the bipartite response regulators"/>
    <property type="match status" value="1"/>
</dbReference>
<feature type="domain" description="OmpR/PhoB-type" evidence="5">
    <location>
        <begin position="1"/>
        <end position="93"/>
    </location>
</feature>
<dbReference type="Pfam" id="PF13401">
    <property type="entry name" value="AAA_22"/>
    <property type="match status" value="1"/>
</dbReference>
<dbReference type="GO" id="GO:0000160">
    <property type="term" value="P:phosphorelay signal transduction system"/>
    <property type="evidence" value="ECO:0007669"/>
    <property type="project" value="InterPro"/>
</dbReference>
<dbReference type="SMART" id="SM00862">
    <property type="entry name" value="Trans_reg_C"/>
    <property type="match status" value="1"/>
</dbReference>
<dbReference type="InterPro" id="IPR058852">
    <property type="entry name" value="HTH_77"/>
</dbReference>
<keyword evidence="7" id="KW-1185">Reference proteome</keyword>
<dbReference type="Gene3D" id="1.10.10.10">
    <property type="entry name" value="Winged helix-like DNA-binding domain superfamily/Winged helix DNA-binding domain"/>
    <property type="match status" value="1"/>
</dbReference>
<dbReference type="SUPFAM" id="SSF52540">
    <property type="entry name" value="P-loop containing nucleoside triphosphate hydrolases"/>
    <property type="match status" value="1"/>
</dbReference>
<comment type="similarity">
    <text evidence="1">Belongs to the AfsR/DnrI/RedD regulatory family.</text>
</comment>
<evidence type="ECO:0000256" key="1">
    <source>
        <dbReference type="ARBA" id="ARBA00005820"/>
    </source>
</evidence>
<proteinExistence type="inferred from homology"/>
<reference evidence="7" key="1">
    <citation type="submission" date="2016-10" db="EMBL/GenBank/DDBJ databases">
        <authorList>
            <person name="Varghese N."/>
            <person name="Submissions S."/>
        </authorList>
    </citation>
    <scope>NUCLEOTIDE SEQUENCE [LARGE SCALE GENOMIC DNA]</scope>
    <source>
        <strain evidence="7">DSM 43163</strain>
    </source>
</reference>
<dbReference type="InterPro" id="IPR049945">
    <property type="entry name" value="AAA_22"/>
</dbReference>
<dbReference type="Gene3D" id="3.40.50.300">
    <property type="entry name" value="P-loop containing nucleotide triphosphate hydrolases"/>
    <property type="match status" value="1"/>
</dbReference>
<dbReference type="Pfam" id="PF03704">
    <property type="entry name" value="BTAD"/>
    <property type="match status" value="1"/>
</dbReference>
<evidence type="ECO:0000259" key="5">
    <source>
        <dbReference type="PROSITE" id="PS51755"/>
    </source>
</evidence>
<organism evidence="6 7">
    <name type="scientific">Thermomonospora echinospora</name>
    <dbReference type="NCBI Taxonomy" id="1992"/>
    <lineage>
        <taxon>Bacteria</taxon>
        <taxon>Bacillati</taxon>
        <taxon>Actinomycetota</taxon>
        <taxon>Actinomycetes</taxon>
        <taxon>Streptosporangiales</taxon>
        <taxon>Thermomonosporaceae</taxon>
        <taxon>Thermomonospora</taxon>
    </lineage>
</organism>
<dbReference type="CDD" id="cd15831">
    <property type="entry name" value="BTAD"/>
    <property type="match status" value="1"/>
</dbReference>
<dbReference type="GO" id="GO:0006355">
    <property type="term" value="P:regulation of DNA-templated transcription"/>
    <property type="evidence" value="ECO:0007669"/>
    <property type="project" value="InterPro"/>
</dbReference>
<evidence type="ECO:0000256" key="2">
    <source>
        <dbReference type="ARBA" id="ARBA00023125"/>
    </source>
</evidence>
<evidence type="ECO:0000313" key="7">
    <source>
        <dbReference type="Proteomes" id="UP000236723"/>
    </source>
</evidence>
<sequence length="1109" mass="119794">MPDIVRIGILGPVEVTRDGRPLSVSGARLRALLTLLALEAGRTVPAGRLIDDLWEDRPPVGASNALQSLVSRLRAAVGRDLIGSPAGGYRLELPREAVDAHAFESAVIRARAMPDPAQRSARLREALALWRGPALAEVDRLPFAEGPVARLEGLRRAALEERIDADLVLGRHAELIPELQALTAAEPLRETLRGRLMRALYGAGRQAEALSVYTDTKRLLADSLGVDPSPDLEAIHLSVLRQDPALRPSPPLVPDAATQPAAPAAVPDQNGPSQGPDRNGPPRGNLRARLTSFIGRDDEVKRVVKLLGESRLVTLTGPGGAGKTRLSLECGERLLAALPDGVWAVELAPVGDPAEVPHTVLAALGLRETKIITPRGVPGSLETADPLDRLSAALGGKRLLVLLDNCEHLLDAAARLAARLLADCPGVRVLATSREPLGITGETLWPVEPLPLPPPHAAPDEAVGYPAVRLFADRAAAVRPGFTVSADNVARIVRICRALDGMPLAIELAAARLRSLTTDQLAARLDDRFRLLTAGSRVALPRHKTLRAVVEWSWELLDDAERALWRRLAVFAGGATVEAAEAVCAGAGLAAADVFEVLSALVDKSLVVLRAEGTGPGPPADDAPRYLMLETIRAYGLERLAESGEADRYRRAHAEYFADLAETAEPRLRRSDQVDWLARLAADHDNLHAALRWTISTGDAALAVRLCASLGWYWWLGGHTSEAGDAVPEVLAMPGLPADQTTAVAAVLAAMSAFGGPREIEEMKGWLRLSRDICAGLDDEPLHPVLRLMGPLLDGVTQGFDLRDLRRIEPLFTDPDPWVASMARFVHGQVALNTGRVEPAEDDFATALEGFRSTGDRWGISFTLTAQAEVLSWRGDHRRALSLLEEALTLVRELGVTEETVQHMSAKLAGELFLLGERDRAGRMLEASLRAAEHTASDRTLAWMHYYLAEFSLRRGEYAEAARSLERVRDLIDAGLSGPPQFTAVVTWMTGRLASETGDLAGARRWQREALRHAVTSMDNPVLALVLTGQAELAWREGDPRRAAELLGMSHAVRGLRDLSQPFAVRLEETLREELGGDAFAAAYERGRSRDLDGVLTDLGMRRPPPPVL</sequence>
<evidence type="ECO:0000256" key="3">
    <source>
        <dbReference type="PROSITE-ProRule" id="PRU01091"/>
    </source>
</evidence>
<accession>A0A1H5XL40</accession>
<dbReference type="InterPro" id="IPR027417">
    <property type="entry name" value="P-loop_NTPase"/>
</dbReference>
<dbReference type="GO" id="GO:0016887">
    <property type="term" value="F:ATP hydrolysis activity"/>
    <property type="evidence" value="ECO:0007669"/>
    <property type="project" value="InterPro"/>
</dbReference>
<feature type="compositionally biased region" description="Low complexity" evidence="4">
    <location>
        <begin position="254"/>
        <end position="269"/>
    </location>
</feature>